<reference evidence="3" key="1">
    <citation type="submission" date="2021-01" db="EMBL/GenBank/DDBJ databases">
        <authorList>
            <person name="Corre E."/>
            <person name="Pelletier E."/>
            <person name="Niang G."/>
            <person name="Scheremetjew M."/>
            <person name="Finn R."/>
            <person name="Kale V."/>
            <person name="Holt S."/>
            <person name="Cochrane G."/>
            <person name="Meng A."/>
            <person name="Brown T."/>
            <person name="Cohen L."/>
        </authorList>
    </citation>
    <scope>NUCLEOTIDE SEQUENCE</scope>
    <source>
        <strain evidence="3">PLY429</strain>
    </source>
</reference>
<dbReference type="PANTHER" id="PTHR42912:SF80">
    <property type="entry name" value="METHYLTRANSFERASE DOMAIN-CONTAINING PROTEIN"/>
    <property type="match status" value="1"/>
</dbReference>
<dbReference type="EMBL" id="HBGG01016749">
    <property type="protein sequence ID" value="CAD9206363.1"/>
    <property type="molecule type" value="Transcribed_RNA"/>
</dbReference>
<proteinExistence type="predicted"/>
<evidence type="ECO:0000256" key="1">
    <source>
        <dbReference type="SAM" id="MobiDB-lite"/>
    </source>
</evidence>
<protein>
    <recommendedName>
        <fullName evidence="2">Methyltransferase domain-containing protein</fullName>
    </recommendedName>
</protein>
<feature type="region of interest" description="Disordered" evidence="1">
    <location>
        <begin position="32"/>
        <end position="58"/>
    </location>
</feature>
<dbReference type="SUPFAM" id="SSF53335">
    <property type="entry name" value="S-adenosyl-L-methionine-dependent methyltransferases"/>
    <property type="match status" value="1"/>
</dbReference>
<evidence type="ECO:0000259" key="2">
    <source>
        <dbReference type="Pfam" id="PF13649"/>
    </source>
</evidence>
<dbReference type="InterPro" id="IPR050508">
    <property type="entry name" value="Methyltransf_Superfamily"/>
</dbReference>
<dbReference type="CDD" id="cd02440">
    <property type="entry name" value="AdoMet_MTases"/>
    <property type="match status" value="1"/>
</dbReference>
<organism evidence="3">
    <name type="scientific">Tetraselmis chuii</name>
    <dbReference type="NCBI Taxonomy" id="63592"/>
    <lineage>
        <taxon>Eukaryota</taxon>
        <taxon>Viridiplantae</taxon>
        <taxon>Chlorophyta</taxon>
        <taxon>core chlorophytes</taxon>
        <taxon>Chlorodendrophyceae</taxon>
        <taxon>Chlorodendrales</taxon>
        <taxon>Chlorodendraceae</taxon>
        <taxon>Tetraselmis</taxon>
    </lineage>
</organism>
<accession>A0A7S1SR45</accession>
<dbReference type="InterPro" id="IPR029063">
    <property type="entry name" value="SAM-dependent_MTases_sf"/>
</dbReference>
<dbReference type="InterPro" id="IPR041698">
    <property type="entry name" value="Methyltransf_25"/>
</dbReference>
<evidence type="ECO:0000313" key="3">
    <source>
        <dbReference type="EMBL" id="CAD9206363.1"/>
    </source>
</evidence>
<dbReference type="Pfam" id="PF13649">
    <property type="entry name" value="Methyltransf_25"/>
    <property type="match status" value="1"/>
</dbReference>
<dbReference type="PANTHER" id="PTHR42912">
    <property type="entry name" value="METHYLTRANSFERASE"/>
    <property type="match status" value="1"/>
</dbReference>
<dbReference type="AlphaFoldDB" id="A0A7S1SR45"/>
<sequence>MPLAHPPALKSASGSSVKNLSALKGQQAFRGSAVKTARCHSDAPSRPNRPLFRPGMAHPQCSSGGFAANAKKAPDTRRVLSRKDAREVYDKHGVKDQVRDSESVYGGPATEALLAATDFSNARRVFEFGHGSGRLAARLLRQYLPADCSYVGVDQSEVMHGLASQRLAPFSDRVELLLVSDGEPSTCAPHIPDGSVDVFVSTYVLDLLSDEDTAKVLDLAARLLKPEGQLALTGLTFGSRVGLLLSVATWVWELVHWVAPRTVGGCRAQNLTEYLGPCWELRSINLVSGGLITSEVLVCRKKIPGD</sequence>
<dbReference type="GO" id="GO:0008168">
    <property type="term" value="F:methyltransferase activity"/>
    <property type="evidence" value="ECO:0007669"/>
    <property type="project" value="TreeGrafter"/>
</dbReference>
<dbReference type="Gene3D" id="3.40.50.150">
    <property type="entry name" value="Vaccinia Virus protein VP39"/>
    <property type="match status" value="1"/>
</dbReference>
<feature type="domain" description="Methyltransferase" evidence="2">
    <location>
        <begin position="125"/>
        <end position="228"/>
    </location>
</feature>
<name>A0A7S1SR45_9CHLO</name>
<gene>
    <name evidence="3" type="ORF">TCHU04912_LOCUS8599</name>
</gene>